<dbReference type="RefSeq" id="WP_188379080.1">
    <property type="nucleotide sequence ID" value="NZ_BMEL01000006.1"/>
</dbReference>
<dbReference type="InterPro" id="IPR002509">
    <property type="entry name" value="NODB_dom"/>
</dbReference>
<dbReference type="Proteomes" id="UP000660110">
    <property type="component" value="Unassembled WGS sequence"/>
</dbReference>
<dbReference type="GO" id="GO:0016810">
    <property type="term" value="F:hydrolase activity, acting on carbon-nitrogen (but not peptide) bonds"/>
    <property type="evidence" value="ECO:0007669"/>
    <property type="project" value="InterPro"/>
</dbReference>
<dbReference type="PROSITE" id="PS51677">
    <property type="entry name" value="NODB"/>
    <property type="match status" value="1"/>
</dbReference>
<dbReference type="InterPro" id="IPR050248">
    <property type="entry name" value="Polysacc_deacetylase_ArnD"/>
</dbReference>
<feature type="domain" description="NodB homology" evidence="2">
    <location>
        <begin position="56"/>
        <end position="235"/>
    </location>
</feature>
<dbReference type="AlphaFoldDB" id="A0A917BAR3"/>
<organism evidence="3 4">
    <name type="scientific">Halobacillus andaensis</name>
    <dbReference type="NCBI Taxonomy" id="1176239"/>
    <lineage>
        <taxon>Bacteria</taxon>
        <taxon>Bacillati</taxon>
        <taxon>Bacillota</taxon>
        <taxon>Bacilli</taxon>
        <taxon>Bacillales</taxon>
        <taxon>Bacillaceae</taxon>
        <taxon>Halobacillus</taxon>
    </lineage>
</organism>
<evidence type="ECO:0000256" key="1">
    <source>
        <dbReference type="SAM" id="Phobius"/>
    </source>
</evidence>
<evidence type="ECO:0000313" key="3">
    <source>
        <dbReference type="EMBL" id="GGF34910.1"/>
    </source>
</evidence>
<dbReference type="InterPro" id="IPR014132">
    <property type="entry name" value="PdaB-like"/>
</dbReference>
<reference evidence="3" key="2">
    <citation type="submission" date="2020-09" db="EMBL/GenBank/DDBJ databases">
        <authorList>
            <person name="Sun Q."/>
            <person name="Zhou Y."/>
        </authorList>
    </citation>
    <scope>NUCLEOTIDE SEQUENCE</scope>
    <source>
        <strain evidence="3">CGMCC 1.12153</strain>
    </source>
</reference>
<reference evidence="3" key="1">
    <citation type="journal article" date="2014" name="Int. J. Syst. Evol. Microbiol.">
        <title>Complete genome sequence of Corynebacterium casei LMG S-19264T (=DSM 44701T), isolated from a smear-ripened cheese.</title>
        <authorList>
            <consortium name="US DOE Joint Genome Institute (JGI-PGF)"/>
            <person name="Walter F."/>
            <person name="Albersmeier A."/>
            <person name="Kalinowski J."/>
            <person name="Ruckert C."/>
        </authorList>
    </citation>
    <scope>NUCLEOTIDE SEQUENCE</scope>
    <source>
        <strain evidence="3">CGMCC 1.12153</strain>
    </source>
</reference>
<dbReference type="InterPro" id="IPR011330">
    <property type="entry name" value="Glyco_hydro/deAcase_b/a-brl"/>
</dbReference>
<keyword evidence="1" id="KW-0812">Transmembrane</keyword>
<dbReference type="EMBL" id="BMEL01000006">
    <property type="protein sequence ID" value="GGF34910.1"/>
    <property type="molecule type" value="Genomic_DNA"/>
</dbReference>
<comment type="caution">
    <text evidence="3">The sequence shown here is derived from an EMBL/GenBank/DDBJ whole genome shotgun (WGS) entry which is preliminary data.</text>
</comment>
<keyword evidence="4" id="KW-1185">Reference proteome</keyword>
<dbReference type="NCBIfam" id="TIGR02764">
    <property type="entry name" value="spore_ybaN_pdaB"/>
    <property type="match status" value="1"/>
</dbReference>
<dbReference type="Gene3D" id="3.20.20.370">
    <property type="entry name" value="Glycoside hydrolase/deacetylase"/>
    <property type="match status" value="1"/>
</dbReference>
<sequence>MSFMTNRIELIKRYGVIVIIALFCAVLMWVGQRAQIAVFSNDGEPRALSQGSEDHPFVSLTFNVSWGNNKVHDILKKLEAHDAKATFFLSGEWAERHPDIVKSIHEGQHEIAMMGYAYNSYPKLEPQEIKQDIQKARETFEKLGFEDIQWIRPPHGQYNKEVLEVIDGEKLEAIQWSVNPRDWENPGTNQIIEQILDETDKGDIVLLHASDSVKQTDKALEVVLPGLKQKDLEFATITELVNGSKSKITQVE</sequence>
<protein>
    <submittedName>
        <fullName evidence="3">Polysaccharide deacetylase PdaB</fullName>
    </submittedName>
</protein>
<feature type="transmembrane region" description="Helical" evidence="1">
    <location>
        <begin position="12"/>
        <end position="31"/>
    </location>
</feature>
<dbReference type="Pfam" id="PF01522">
    <property type="entry name" value="Polysacc_deac_1"/>
    <property type="match status" value="1"/>
</dbReference>
<accession>A0A917BAR3</accession>
<gene>
    <name evidence="3" type="primary">pdaB</name>
    <name evidence="3" type="ORF">GCM10010954_37480</name>
</gene>
<keyword evidence="1" id="KW-0472">Membrane</keyword>
<dbReference type="PANTHER" id="PTHR10587:SF128">
    <property type="entry name" value="POLYSACCHARIDE DEACETYLASE PDAB-RELATED"/>
    <property type="match status" value="1"/>
</dbReference>
<dbReference type="GO" id="GO:0005975">
    <property type="term" value="P:carbohydrate metabolic process"/>
    <property type="evidence" value="ECO:0007669"/>
    <property type="project" value="InterPro"/>
</dbReference>
<evidence type="ECO:0000313" key="4">
    <source>
        <dbReference type="Proteomes" id="UP000660110"/>
    </source>
</evidence>
<keyword evidence="1" id="KW-1133">Transmembrane helix</keyword>
<evidence type="ECO:0000259" key="2">
    <source>
        <dbReference type="PROSITE" id="PS51677"/>
    </source>
</evidence>
<proteinExistence type="predicted"/>
<dbReference type="SUPFAM" id="SSF88713">
    <property type="entry name" value="Glycoside hydrolase/deacetylase"/>
    <property type="match status" value="1"/>
</dbReference>
<dbReference type="PANTHER" id="PTHR10587">
    <property type="entry name" value="GLYCOSYL TRANSFERASE-RELATED"/>
    <property type="match status" value="1"/>
</dbReference>
<dbReference type="GO" id="GO:0016020">
    <property type="term" value="C:membrane"/>
    <property type="evidence" value="ECO:0007669"/>
    <property type="project" value="TreeGrafter"/>
</dbReference>
<name>A0A917BAR3_HALAA</name>